<gene>
    <name evidence="2" type="ORF">CHU95_21220</name>
</gene>
<evidence type="ECO:0000313" key="3">
    <source>
        <dbReference type="Proteomes" id="UP000216998"/>
    </source>
</evidence>
<comment type="caution">
    <text evidence="2">The sequence shown here is derived from an EMBL/GenBank/DDBJ whole genome shotgun (WGS) entry which is preliminary data.</text>
</comment>
<dbReference type="Proteomes" id="UP000216998">
    <property type="component" value="Unassembled WGS sequence"/>
</dbReference>
<dbReference type="Pfam" id="PF02515">
    <property type="entry name" value="CoA_transf_3"/>
    <property type="match status" value="1"/>
</dbReference>
<keyword evidence="3" id="KW-1185">Reference proteome</keyword>
<dbReference type="Gene3D" id="3.40.50.10540">
    <property type="entry name" value="Crotonobetainyl-coa:carnitine coa-transferase, domain 1"/>
    <property type="match status" value="1"/>
</dbReference>
<dbReference type="OrthoDB" id="9781472at2"/>
<dbReference type="Gene3D" id="3.30.1540.10">
    <property type="entry name" value="formyl-coa transferase, domain 3"/>
    <property type="match status" value="1"/>
</dbReference>
<proteinExistence type="predicted"/>
<dbReference type="SUPFAM" id="SSF89796">
    <property type="entry name" value="CoA-transferase family III (CaiB/BaiF)"/>
    <property type="match status" value="1"/>
</dbReference>
<dbReference type="InterPro" id="IPR050483">
    <property type="entry name" value="CoA-transferase_III_domain"/>
</dbReference>
<evidence type="ECO:0000256" key="1">
    <source>
        <dbReference type="ARBA" id="ARBA00022679"/>
    </source>
</evidence>
<dbReference type="PANTHER" id="PTHR48207">
    <property type="entry name" value="SUCCINATE--HYDROXYMETHYLGLUTARATE COA-TRANSFERASE"/>
    <property type="match status" value="1"/>
</dbReference>
<sequence length="450" mass="48567">MAPYYVHPLAELQSAGPSPPPTGAEIPNVYIDWETTVTDQGIDANESTGQVAKRQGPLTDLRVIEMGQLLAGPFCGQLLADFGAEVIKLEQPGSGDPMREWGREKPHGKSLWWPVVARNKKSVTLNLREKAAQQIVRDLVAKSDILIENFRPGTMERWGLGYDVLSQINPKLVMVRVTGFGQTGPYASQAGYGSIGEAMGGLRYVVGDPSTAPSRMGISIGDSLAATYAALGALMAVHARERTGRGQVVDSAIYEAVLAMMESLVTEYDQTGYVRERTGPILPNVAPSNVYPTSDGQMILIAANQDTVFKRLADAMEQPELASNPRYATHSARGAVQQELDDLISHWTRTVEAGPLLDLMEKHGVPAGRIYRAPEMMQDPHFQARQNIIKVAHPIFGKLAMQNVAPRLSDTPGGVVHPGPELGEHTAEVLGGILGLDQDRLSALKAAGII</sequence>
<accession>A0A255YT97</accession>
<dbReference type="GO" id="GO:0008410">
    <property type="term" value="F:CoA-transferase activity"/>
    <property type="evidence" value="ECO:0007669"/>
    <property type="project" value="TreeGrafter"/>
</dbReference>
<reference evidence="2 3" key="1">
    <citation type="submission" date="2017-07" db="EMBL/GenBank/DDBJ databases">
        <title>Niveispirillum cyanobacteriorum sp. nov., isolated from cyanobacterial aggregates in a eutrophic lake.</title>
        <authorList>
            <person name="Cai H."/>
        </authorList>
    </citation>
    <scope>NUCLEOTIDE SEQUENCE [LARGE SCALE GENOMIC DNA]</scope>
    <source>
        <strain evidence="3">TH1-14</strain>
    </source>
</reference>
<keyword evidence="1 2" id="KW-0808">Transferase</keyword>
<dbReference type="InterPro" id="IPR044855">
    <property type="entry name" value="CoA-Trfase_III_dom3_sf"/>
</dbReference>
<dbReference type="InterPro" id="IPR003673">
    <property type="entry name" value="CoA-Trfase_fam_III"/>
</dbReference>
<name>A0A255YT97_9PROT</name>
<dbReference type="EMBL" id="NOXU01000032">
    <property type="protein sequence ID" value="OYQ31660.1"/>
    <property type="molecule type" value="Genomic_DNA"/>
</dbReference>
<protein>
    <submittedName>
        <fullName evidence="2">Formyl-CoA transferase</fullName>
    </submittedName>
</protein>
<evidence type="ECO:0000313" key="2">
    <source>
        <dbReference type="EMBL" id="OYQ31660.1"/>
    </source>
</evidence>
<organism evidence="2 3">
    <name type="scientific">Niveispirillum lacus</name>
    <dbReference type="NCBI Taxonomy" id="1981099"/>
    <lineage>
        <taxon>Bacteria</taxon>
        <taxon>Pseudomonadati</taxon>
        <taxon>Pseudomonadota</taxon>
        <taxon>Alphaproteobacteria</taxon>
        <taxon>Rhodospirillales</taxon>
        <taxon>Azospirillaceae</taxon>
        <taxon>Niveispirillum</taxon>
    </lineage>
</organism>
<dbReference type="InterPro" id="IPR023606">
    <property type="entry name" value="CoA-Trfase_III_dom_1_sf"/>
</dbReference>
<dbReference type="PANTHER" id="PTHR48207:SF3">
    <property type="entry name" value="SUCCINATE--HYDROXYMETHYLGLUTARATE COA-TRANSFERASE"/>
    <property type="match status" value="1"/>
</dbReference>
<dbReference type="AlphaFoldDB" id="A0A255YT97"/>